<dbReference type="CDD" id="cd18800">
    <property type="entry name" value="SF2_C_EcoR124I-like"/>
    <property type="match status" value="1"/>
</dbReference>
<dbReference type="PANTHER" id="PTHR30195:SF15">
    <property type="entry name" value="TYPE I RESTRICTION ENZYME HINDI ENDONUCLEASE SUBUNIT"/>
    <property type="match status" value="1"/>
</dbReference>
<gene>
    <name evidence="12" type="ORF">SAMN04487908_11771</name>
</gene>
<evidence type="ECO:0000256" key="7">
    <source>
        <dbReference type="ARBA" id="ARBA00022801"/>
    </source>
</evidence>
<evidence type="ECO:0000313" key="13">
    <source>
        <dbReference type="Proteomes" id="UP000184172"/>
    </source>
</evidence>
<evidence type="ECO:0000313" key="12">
    <source>
        <dbReference type="EMBL" id="SHJ46791.1"/>
    </source>
</evidence>
<dbReference type="Pfam" id="PF04313">
    <property type="entry name" value="HSDR_N"/>
    <property type="match status" value="1"/>
</dbReference>
<dbReference type="CDD" id="cd22332">
    <property type="entry name" value="HsdR_N"/>
    <property type="match status" value="1"/>
</dbReference>
<keyword evidence="9 10" id="KW-0238">DNA-binding</keyword>
<dbReference type="Pfam" id="PF22679">
    <property type="entry name" value="T1R_D3-like"/>
    <property type="match status" value="1"/>
</dbReference>
<dbReference type="NCBIfam" id="TIGR00348">
    <property type="entry name" value="hsdR"/>
    <property type="match status" value="1"/>
</dbReference>
<dbReference type="Pfam" id="PF18766">
    <property type="entry name" value="SWI2_SNF2"/>
    <property type="match status" value="1"/>
</dbReference>
<accession>A0A1M6JJ92</accession>
<dbReference type="InterPro" id="IPR004473">
    <property type="entry name" value="Restrct_endonuc_typeI_HsdR"/>
</dbReference>
<dbReference type="InterPro" id="IPR014001">
    <property type="entry name" value="Helicase_ATP-bd"/>
</dbReference>
<dbReference type="InterPro" id="IPR027417">
    <property type="entry name" value="P-loop_NTPase"/>
</dbReference>
<dbReference type="GO" id="GO:0003677">
    <property type="term" value="F:DNA binding"/>
    <property type="evidence" value="ECO:0007669"/>
    <property type="project" value="UniProtKB-KW"/>
</dbReference>
<name>A0A1M6JJ92_9FLAO</name>
<evidence type="ECO:0000259" key="11">
    <source>
        <dbReference type="PROSITE" id="PS51192"/>
    </source>
</evidence>
<keyword evidence="13" id="KW-1185">Reference proteome</keyword>
<dbReference type="AlphaFoldDB" id="A0A1M6JJ92"/>
<evidence type="ECO:0000256" key="2">
    <source>
        <dbReference type="ARBA" id="ARBA00008598"/>
    </source>
</evidence>
<protein>
    <recommendedName>
        <fullName evidence="10">Type I restriction enzyme endonuclease subunit</fullName>
        <shortName evidence="10">R protein</shortName>
        <ecNumber evidence="10">3.1.21.3</ecNumber>
    </recommendedName>
</protein>
<comment type="catalytic activity">
    <reaction evidence="1 10">
        <text>Endonucleolytic cleavage of DNA to give random double-stranded fragments with terminal 5'-phosphates, ATP is simultaneously hydrolyzed.</text>
        <dbReference type="EC" id="3.1.21.3"/>
    </reaction>
</comment>
<dbReference type="PANTHER" id="PTHR30195">
    <property type="entry name" value="TYPE I SITE-SPECIFIC DEOXYRIBONUCLEASE PROTEIN SUBUNIT M AND R"/>
    <property type="match status" value="1"/>
</dbReference>
<dbReference type="InterPro" id="IPR007409">
    <property type="entry name" value="Restrct_endonuc_type1_HsdR_N"/>
</dbReference>
<comment type="similarity">
    <text evidence="2 10">Belongs to the HsdR family.</text>
</comment>
<dbReference type="OrthoDB" id="9758243at2"/>
<evidence type="ECO:0000256" key="9">
    <source>
        <dbReference type="ARBA" id="ARBA00023125"/>
    </source>
</evidence>
<keyword evidence="8 10" id="KW-0067">ATP-binding</keyword>
<dbReference type="STRING" id="797419.SAMN05216556_11771"/>
<evidence type="ECO:0000256" key="3">
    <source>
        <dbReference type="ARBA" id="ARBA00022722"/>
    </source>
</evidence>
<dbReference type="GO" id="GO:0005524">
    <property type="term" value="F:ATP binding"/>
    <property type="evidence" value="ECO:0007669"/>
    <property type="project" value="UniProtKB-KW"/>
</dbReference>
<evidence type="ECO:0000256" key="6">
    <source>
        <dbReference type="ARBA" id="ARBA00022759"/>
    </source>
</evidence>
<evidence type="ECO:0000256" key="10">
    <source>
        <dbReference type="RuleBase" id="RU364115"/>
    </source>
</evidence>
<evidence type="ECO:0000256" key="8">
    <source>
        <dbReference type="ARBA" id="ARBA00022840"/>
    </source>
</evidence>
<dbReference type="GO" id="GO:0009035">
    <property type="term" value="F:type I site-specific deoxyribonuclease activity"/>
    <property type="evidence" value="ECO:0007669"/>
    <property type="project" value="UniProtKB-EC"/>
</dbReference>
<dbReference type="InterPro" id="IPR021810">
    <property type="entry name" value="T1RH-like_C"/>
</dbReference>
<comment type="subunit">
    <text evidence="10">The type I restriction/modification system is composed of three polypeptides R, M and S.</text>
</comment>
<dbReference type="InterPro" id="IPR040980">
    <property type="entry name" value="SWI2_SNF2"/>
</dbReference>
<dbReference type="PROSITE" id="PS51192">
    <property type="entry name" value="HELICASE_ATP_BIND_1"/>
    <property type="match status" value="1"/>
</dbReference>
<keyword evidence="4 10" id="KW-0547">Nucleotide-binding</keyword>
<proteinExistence type="inferred from homology"/>
<dbReference type="CDD" id="cd18030">
    <property type="entry name" value="DEXHc_RE_I_HsdR"/>
    <property type="match status" value="1"/>
</dbReference>
<dbReference type="Gene3D" id="3.40.50.300">
    <property type="entry name" value="P-loop containing nucleotide triphosphate hydrolases"/>
    <property type="match status" value="2"/>
</dbReference>
<dbReference type="EMBL" id="FQYV01000017">
    <property type="protein sequence ID" value="SHJ46791.1"/>
    <property type="molecule type" value="Genomic_DNA"/>
</dbReference>
<comment type="function">
    <text evidence="10">Subunit R is required for both nuclease and ATPase activities, but not for modification.</text>
</comment>
<dbReference type="EC" id="3.1.21.3" evidence="10"/>
<dbReference type="Pfam" id="PF11867">
    <property type="entry name" value="T1RH-like_C"/>
    <property type="match status" value="1"/>
</dbReference>
<dbReference type="SUPFAM" id="SSF52540">
    <property type="entry name" value="P-loop containing nucleoside triphosphate hydrolases"/>
    <property type="match status" value="1"/>
</dbReference>
<dbReference type="InterPro" id="IPR055180">
    <property type="entry name" value="HsdR_RecA-like_helicase_dom_2"/>
</dbReference>
<dbReference type="SMART" id="SM00487">
    <property type="entry name" value="DEXDc"/>
    <property type="match status" value="1"/>
</dbReference>
<sequence>MAVSNYTESQDSQTPALNLLQKLGWDYITPEKAVQERDGLFTSVLLEDILTTQLSKINSFEYKGEDYKFSTGSIQAAINALKSVPDEGLSRTNEKIYDLLTLGKSFSETIQGDSKGFTLRYIDWEHIENNSFHVTEEFEVEGINGKRRPDLVLFVNGIPFVVIENKRRDKNESIDEAISQMLRNQRKEGGIPRLFYFAQLLLAVHPNEVKYGTTGTPAKFWSVWKEENEKQVQKLLKIEKGSALSEDRLPTTQDKSLLSLCSPQRVMELAYKYIVFDGPIKKIGRYQQYFAVQDTMARVKQKDGDGNRYGGVIWHTTGSGKSLTMVMLSKALALDPEIPNPRVVIVTDRISLDKQIYKTFQNCGKKVQKAQSGNHLTELLKDKGNEIITTIIDKFQVAANRVKITDSQNIFVLVDESHRSNYGSAHASMKKILPNASYIGFTGTPLMKTEKSTARKFGGFIHKYTIDQAVKDGAVLPLLYEGRSAKLRIKEEQIDKGFERLAKPLAEEAQKDLKKKFSSISKIYESDSVVEEIAYDISKHYTANWQGTRAKAQLAVPKIDVAIKYQKYFETQTDPALKINTRVVFTPPDSRKDNEDVWQESSSDSRNYWEGLMKQFRDQDTYENYVVEKFIDPEDTEVEMLIVVSKLLTGFDAPVNTLLYLAKPLKGHNLLQAIARVNRLFKGKEYGYIIDYVGVLGKLDEALTEYSALEDFEEDDLLNAVADMSEEVRKVPIHHAEVWDIFKSVKNKDDIEALERCIAQKDVRDEFYDRLSQFARTLQMAMASDTFYEEFTTSQIGFYKNELKKLQSLRVSVMYRYAEAVSYKEYEPRVKKLLDTYVNAYEVMEIIKDVNIFDKDMVEEALETYGKTPASKADFIAHRMKKVITENMEKDEAYYKKFSDLIEQTINDFHEGRMSEKEYLESISKVRNDFDRGYQEGIPDLVKDRPEARAVFGAIAQVINEKHGEKITTGIQDKLAIAGIDITKIIENLTIRDWKKNLDVQNKMENEIEDYLMEHRKDLGVSINFDEIDIILAKCLKVAKNNY</sequence>
<dbReference type="GO" id="GO:0009307">
    <property type="term" value="P:DNA restriction-modification system"/>
    <property type="evidence" value="ECO:0007669"/>
    <property type="project" value="UniProtKB-KW"/>
</dbReference>
<dbReference type="Proteomes" id="UP000184172">
    <property type="component" value="Unassembled WGS sequence"/>
</dbReference>
<evidence type="ECO:0000256" key="4">
    <source>
        <dbReference type="ARBA" id="ARBA00022741"/>
    </source>
</evidence>
<feature type="domain" description="Helicase ATP-binding" evidence="11">
    <location>
        <begin position="302"/>
        <end position="463"/>
    </location>
</feature>
<keyword evidence="6" id="KW-0255">Endonuclease</keyword>
<keyword evidence="3" id="KW-0540">Nuclease</keyword>
<evidence type="ECO:0000256" key="1">
    <source>
        <dbReference type="ARBA" id="ARBA00000851"/>
    </source>
</evidence>
<keyword evidence="5 10" id="KW-0680">Restriction system</keyword>
<keyword evidence="7 10" id="KW-0378">Hydrolase</keyword>
<reference evidence="13" key="1">
    <citation type="submission" date="2016-11" db="EMBL/GenBank/DDBJ databases">
        <authorList>
            <person name="Varghese N."/>
            <person name="Submissions S."/>
        </authorList>
    </citation>
    <scope>NUCLEOTIDE SEQUENCE [LARGE SCALE GENOMIC DNA]</scope>
    <source>
        <strain evidence="13">DSM 26349</strain>
    </source>
</reference>
<organism evidence="12 13">
    <name type="scientific">Aequorivita viscosa</name>
    <dbReference type="NCBI Taxonomy" id="797419"/>
    <lineage>
        <taxon>Bacteria</taxon>
        <taxon>Pseudomonadati</taxon>
        <taxon>Bacteroidota</taxon>
        <taxon>Flavobacteriia</taxon>
        <taxon>Flavobacteriales</taxon>
        <taxon>Flavobacteriaceae</taxon>
        <taxon>Aequorivita</taxon>
    </lineage>
</organism>
<evidence type="ECO:0000256" key="5">
    <source>
        <dbReference type="ARBA" id="ARBA00022747"/>
    </source>
</evidence>
<dbReference type="RefSeq" id="WP_073219285.1">
    <property type="nucleotide sequence ID" value="NZ_FNNS01000017.1"/>
</dbReference>
<dbReference type="InterPro" id="IPR051268">
    <property type="entry name" value="Type-I_R_enzyme_R_subunit"/>
</dbReference>
<dbReference type="Gene3D" id="3.90.1570.50">
    <property type="match status" value="1"/>
</dbReference>